<reference evidence="1" key="1">
    <citation type="submission" date="2016-09" db="EMBL/GenBank/DDBJ databases">
        <title>Genome sequence of Chlorobaculum limnaeum.</title>
        <authorList>
            <person name="Liu Z."/>
            <person name="Tank M."/>
            <person name="Bryant D.A."/>
        </authorList>
    </citation>
    <scope>NUCLEOTIDE SEQUENCE [LARGE SCALE GENOMIC DNA]</scope>
    <source>
        <strain evidence="1">DSM 1677</strain>
    </source>
</reference>
<dbReference type="OrthoDB" id="9800168at2"/>
<dbReference type="Proteomes" id="UP000095185">
    <property type="component" value="Chromosome"/>
</dbReference>
<evidence type="ECO:0000313" key="2">
    <source>
        <dbReference type="Proteomes" id="UP000095185"/>
    </source>
</evidence>
<name>A0A1D8CVD5_CHLLM</name>
<dbReference type="InterPro" id="IPR032720">
    <property type="entry name" value="Cys_rich_CWC"/>
</dbReference>
<dbReference type="Pfam" id="PF14375">
    <property type="entry name" value="Cys_rich_CWC"/>
    <property type="match status" value="1"/>
</dbReference>
<dbReference type="RefSeq" id="WP_069808533.1">
    <property type="nucleotide sequence ID" value="NZ_CP017305.1"/>
</dbReference>
<evidence type="ECO:0008006" key="3">
    <source>
        <dbReference type="Google" id="ProtNLM"/>
    </source>
</evidence>
<gene>
    <name evidence="1" type="ORF">BIU88_00730</name>
</gene>
<evidence type="ECO:0000313" key="1">
    <source>
        <dbReference type="EMBL" id="AOS82802.1"/>
    </source>
</evidence>
<keyword evidence="2" id="KW-1185">Reference proteome</keyword>
<sequence length="70" mass="7767">MTHNDHSTESAPKTVVCPMCGEQFTCGMSTSCWCATRVVPDSVRRYLAERYETCVCSTCLDRLIAEAKGE</sequence>
<dbReference type="AlphaFoldDB" id="A0A1D8CVD5"/>
<organism evidence="1 2">
    <name type="scientific">Chlorobaculum limnaeum</name>
    <dbReference type="NCBI Taxonomy" id="274537"/>
    <lineage>
        <taxon>Bacteria</taxon>
        <taxon>Pseudomonadati</taxon>
        <taxon>Chlorobiota</taxon>
        <taxon>Chlorobiia</taxon>
        <taxon>Chlorobiales</taxon>
        <taxon>Chlorobiaceae</taxon>
        <taxon>Chlorobaculum</taxon>
    </lineage>
</organism>
<protein>
    <recommendedName>
        <fullName evidence="3">Cysteine-rich CWC family protein</fullName>
    </recommendedName>
</protein>
<dbReference type="EMBL" id="CP017305">
    <property type="protein sequence ID" value="AOS82802.1"/>
    <property type="molecule type" value="Genomic_DNA"/>
</dbReference>
<proteinExistence type="predicted"/>
<accession>A0A1D8CVD5</accession>
<dbReference type="KEGG" id="clz:BIU88_00730"/>